<dbReference type="OrthoDB" id="1121673at2"/>
<evidence type="ECO:0000313" key="5">
    <source>
        <dbReference type="Proteomes" id="UP000184069"/>
    </source>
</evidence>
<protein>
    <recommendedName>
        <fullName evidence="6">Membrane metalloprotease</fullName>
    </recommendedName>
</protein>
<keyword evidence="1" id="KW-0732">Signal</keyword>
<evidence type="ECO:0000313" key="2">
    <source>
        <dbReference type="EMBL" id="OCA72781.1"/>
    </source>
</evidence>
<reference evidence="3 5" key="2">
    <citation type="submission" date="2016-11" db="EMBL/GenBank/DDBJ databases">
        <authorList>
            <person name="Jaros S."/>
            <person name="Januszkiewicz K."/>
            <person name="Wedrychowicz H."/>
        </authorList>
    </citation>
    <scope>NUCLEOTIDE SEQUENCE [LARGE SCALE GENOMIC DNA]</scope>
    <source>
        <strain evidence="3 5">DSM 27621</strain>
    </source>
</reference>
<evidence type="ECO:0008006" key="6">
    <source>
        <dbReference type="Google" id="ProtNLM"/>
    </source>
</evidence>
<dbReference type="AlphaFoldDB" id="A0A1M6ZQH8"/>
<evidence type="ECO:0000313" key="3">
    <source>
        <dbReference type="EMBL" id="SHL32639.1"/>
    </source>
</evidence>
<dbReference type="Proteomes" id="UP000093508">
    <property type="component" value="Unassembled WGS sequence"/>
</dbReference>
<dbReference type="Proteomes" id="UP000184069">
    <property type="component" value="Unassembled WGS sequence"/>
</dbReference>
<dbReference type="PROSITE" id="PS51257">
    <property type="entry name" value="PROKAR_LIPOPROTEIN"/>
    <property type="match status" value="1"/>
</dbReference>
<dbReference type="Pfam" id="PF13688">
    <property type="entry name" value="Reprolysin_5"/>
    <property type="match status" value="1"/>
</dbReference>
<accession>A0A1M6ZQH8</accession>
<gene>
    <name evidence="2" type="ORF">BBH99_12850</name>
    <name evidence="3" type="ORF">SAMN05444407_103328</name>
</gene>
<dbReference type="SUPFAM" id="SSF55486">
    <property type="entry name" value="Metalloproteases ('zincins'), catalytic domain"/>
    <property type="match status" value="1"/>
</dbReference>
<reference evidence="2 4" key="1">
    <citation type="submission" date="2016-07" db="EMBL/GenBank/DDBJ databases">
        <authorList>
            <person name="Jeong J.-J."/>
            <person name="Kim D.W."/>
            <person name="Sang M.K."/>
            <person name="Choi I.-G."/>
            <person name="Kim K.D."/>
        </authorList>
    </citation>
    <scope>NUCLEOTIDE SEQUENCE [LARGE SCALE GENOMIC DNA]</scope>
    <source>
        <strain evidence="2 4">C-26</strain>
    </source>
</reference>
<dbReference type="RefSeq" id="WP_066699136.1">
    <property type="nucleotide sequence ID" value="NZ_FRBM01000003.1"/>
</dbReference>
<name>A0A1M6ZQH8_9FLAO</name>
<dbReference type="InterPro" id="IPR024079">
    <property type="entry name" value="MetalloPept_cat_dom_sf"/>
</dbReference>
<dbReference type="GO" id="GO:0008237">
    <property type="term" value="F:metallopeptidase activity"/>
    <property type="evidence" value="ECO:0007669"/>
    <property type="project" value="InterPro"/>
</dbReference>
<dbReference type="Gene3D" id="3.40.390.10">
    <property type="entry name" value="Collagenase (Catalytic Domain)"/>
    <property type="match status" value="1"/>
</dbReference>
<dbReference type="EMBL" id="MAYF01000332">
    <property type="protein sequence ID" value="OCA72781.1"/>
    <property type="molecule type" value="Genomic_DNA"/>
</dbReference>
<evidence type="ECO:0000313" key="4">
    <source>
        <dbReference type="Proteomes" id="UP000093508"/>
    </source>
</evidence>
<feature type="signal peptide" evidence="1">
    <location>
        <begin position="1"/>
        <end position="22"/>
    </location>
</feature>
<evidence type="ECO:0000256" key="1">
    <source>
        <dbReference type="SAM" id="SignalP"/>
    </source>
</evidence>
<feature type="chain" id="PRO_5009923374" description="Membrane metalloprotease" evidence="1">
    <location>
        <begin position="23"/>
        <end position="251"/>
    </location>
</feature>
<proteinExistence type="predicted"/>
<dbReference type="EMBL" id="FRBM01000003">
    <property type="protein sequence ID" value="SHL32639.1"/>
    <property type="molecule type" value="Genomic_DNA"/>
</dbReference>
<sequence>MMRKFISLCLAVAIISSCSSDTNEFSNGSSDYNHVRSVGASANDLLSNARYNSLLIEIQYMPGYAPDSQAIEYVKSFLSTVLRKDNGISIIQREIPGTSSSSLSADEIRQIENTNRTAFTNGSTMAISVIYTNGQYTGNANTLGIAYRNTSIALLGKTIHDNSGGVGQTSRTKLEATVLEHELGHLLGLVDLGSPMQTGHKDASNGNHCNNQNCLMYYASETTDILGFITTGNIPQLDSNCKADLKANGGK</sequence>
<organism evidence="3 5">
    <name type="scientific">Chryseobacterium contaminans</name>
    <dbReference type="NCBI Taxonomy" id="1423959"/>
    <lineage>
        <taxon>Bacteria</taxon>
        <taxon>Pseudomonadati</taxon>
        <taxon>Bacteroidota</taxon>
        <taxon>Flavobacteriia</taxon>
        <taxon>Flavobacteriales</taxon>
        <taxon>Weeksellaceae</taxon>
        <taxon>Chryseobacterium group</taxon>
        <taxon>Chryseobacterium</taxon>
    </lineage>
</organism>
<keyword evidence="4" id="KW-1185">Reference proteome</keyword>